<gene>
    <name evidence="1" type="ORF">CEXT_353041</name>
</gene>
<dbReference type="AlphaFoldDB" id="A0AAV4Q1L8"/>
<dbReference type="Proteomes" id="UP001054945">
    <property type="component" value="Unassembled WGS sequence"/>
</dbReference>
<evidence type="ECO:0000313" key="2">
    <source>
        <dbReference type="Proteomes" id="UP001054945"/>
    </source>
</evidence>
<dbReference type="EMBL" id="BPLR01005566">
    <property type="protein sequence ID" value="GIY03330.1"/>
    <property type="molecule type" value="Genomic_DNA"/>
</dbReference>
<protein>
    <submittedName>
        <fullName evidence="1">Uncharacterized protein</fullName>
    </submittedName>
</protein>
<evidence type="ECO:0000313" key="1">
    <source>
        <dbReference type="EMBL" id="GIY03330.1"/>
    </source>
</evidence>
<proteinExistence type="predicted"/>
<organism evidence="1 2">
    <name type="scientific">Caerostris extrusa</name>
    <name type="common">Bark spider</name>
    <name type="synonym">Caerostris bankana</name>
    <dbReference type="NCBI Taxonomy" id="172846"/>
    <lineage>
        <taxon>Eukaryota</taxon>
        <taxon>Metazoa</taxon>
        <taxon>Ecdysozoa</taxon>
        <taxon>Arthropoda</taxon>
        <taxon>Chelicerata</taxon>
        <taxon>Arachnida</taxon>
        <taxon>Araneae</taxon>
        <taxon>Araneomorphae</taxon>
        <taxon>Entelegynae</taxon>
        <taxon>Araneoidea</taxon>
        <taxon>Araneidae</taxon>
        <taxon>Caerostris</taxon>
    </lineage>
</organism>
<keyword evidence="2" id="KW-1185">Reference proteome</keyword>
<accession>A0AAV4Q1L8</accession>
<reference evidence="1 2" key="1">
    <citation type="submission" date="2021-06" db="EMBL/GenBank/DDBJ databases">
        <title>Caerostris extrusa draft genome.</title>
        <authorList>
            <person name="Kono N."/>
            <person name="Arakawa K."/>
        </authorList>
    </citation>
    <scope>NUCLEOTIDE SEQUENCE [LARGE SCALE GENOMIC DNA]</scope>
</reference>
<comment type="caution">
    <text evidence="1">The sequence shown here is derived from an EMBL/GenBank/DDBJ whole genome shotgun (WGS) entry which is preliminary data.</text>
</comment>
<sequence length="122" mass="14229">MLSKFNLLKRLLDKFASRTGPFRLQHFFLCFRSALNLSHPRELRNLFVGGSPTKPRLPDDEPRLTLRSSLLAIKGHFVSSTKALLWRTRNAFQCLRCMVSRVDCIFCGVWDRSGWRGWGRFL</sequence>
<name>A0AAV4Q1L8_CAEEX</name>